<evidence type="ECO:0000256" key="5">
    <source>
        <dbReference type="ARBA" id="ARBA00022617"/>
    </source>
</evidence>
<evidence type="ECO:0000313" key="21">
    <source>
        <dbReference type="Proteomes" id="UP000383932"/>
    </source>
</evidence>
<evidence type="ECO:0000256" key="1">
    <source>
        <dbReference type="ARBA" id="ARBA00001917"/>
    </source>
</evidence>
<evidence type="ECO:0000256" key="10">
    <source>
        <dbReference type="ARBA" id="ARBA00023004"/>
    </source>
</evidence>
<dbReference type="InterPro" id="IPR000262">
    <property type="entry name" value="FMN-dep_DH"/>
</dbReference>
<dbReference type="InterPro" id="IPR013785">
    <property type="entry name" value="Aldolase_TIM"/>
</dbReference>
<evidence type="ECO:0000256" key="8">
    <source>
        <dbReference type="ARBA" id="ARBA00022723"/>
    </source>
</evidence>
<evidence type="ECO:0000256" key="16">
    <source>
        <dbReference type="ARBA" id="ARBA00068515"/>
    </source>
</evidence>
<dbReference type="GO" id="GO:0046872">
    <property type="term" value="F:metal ion binding"/>
    <property type="evidence" value="ECO:0007669"/>
    <property type="project" value="UniProtKB-KW"/>
</dbReference>
<evidence type="ECO:0000313" key="20">
    <source>
        <dbReference type="EMBL" id="KAB5593483.1"/>
    </source>
</evidence>
<dbReference type="Gene3D" id="3.10.120.10">
    <property type="entry name" value="Cytochrome b5-like heme/steroid binding domain"/>
    <property type="match status" value="1"/>
</dbReference>
<dbReference type="Gene3D" id="2.60.40.640">
    <property type="match status" value="1"/>
</dbReference>
<dbReference type="PRINTS" id="PR00363">
    <property type="entry name" value="CYTOCHROMEB5"/>
</dbReference>
<keyword evidence="9" id="KW-0560">Oxidoreductase</keyword>
<protein>
    <recommendedName>
        <fullName evidence="16">L-lactate dehydrogenase (cytochrome)</fullName>
        <ecNumber evidence="15">1.1.2.3</ecNumber>
    </recommendedName>
</protein>
<dbReference type="Gene3D" id="3.20.20.70">
    <property type="entry name" value="Aldolase class I"/>
    <property type="match status" value="1"/>
</dbReference>
<comment type="catalytic activity">
    <reaction evidence="12">
        <text>(S)-lactate + 2 Fe(III)-[cytochrome c] = 2 Fe(II)-[cytochrome c] + pyruvate + 2 H(+)</text>
        <dbReference type="Rhea" id="RHEA:19909"/>
        <dbReference type="Rhea" id="RHEA-COMP:10350"/>
        <dbReference type="Rhea" id="RHEA-COMP:14399"/>
        <dbReference type="ChEBI" id="CHEBI:15361"/>
        <dbReference type="ChEBI" id="CHEBI:15378"/>
        <dbReference type="ChEBI" id="CHEBI:16651"/>
        <dbReference type="ChEBI" id="CHEBI:29033"/>
        <dbReference type="ChEBI" id="CHEBI:29034"/>
        <dbReference type="EC" id="1.1.2.3"/>
    </reaction>
    <physiologicalReaction direction="left-to-right" evidence="12">
        <dbReference type="Rhea" id="RHEA:19910"/>
    </physiologicalReaction>
</comment>
<keyword evidence="21" id="KW-1185">Reference proteome</keyword>
<dbReference type="PROSITE" id="PS00557">
    <property type="entry name" value="FMN_HYDROXY_ACID_DH_1"/>
    <property type="match status" value="1"/>
</dbReference>
<dbReference type="InterPro" id="IPR037396">
    <property type="entry name" value="FMN_HAD"/>
</dbReference>
<dbReference type="InterPro" id="IPR014752">
    <property type="entry name" value="Arrestin-like_C"/>
</dbReference>
<dbReference type="PROSITE" id="PS51349">
    <property type="entry name" value="FMN_HYDROXY_ACID_DH_2"/>
    <property type="match status" value="1"/>
</dbReference>
<evidence type="ECO:0000256" key="11">
    <source>
        <dbReference type="ARBA" id="ARBA00023128"/>
    </source>
</evidence>
<evidence type="ECO:0000256" key="15">
    <source>
        <dbReference type="ARBA" id="ARBA00066458"/>
    </source>
</evidence>
<dbReference type="GO" id="GO:0004460">
    <property type="term" value="F:L-lactate dehydrogenase (cytochrome) activity"/>
    <property type="evidence" value="ECO:0007669"/>
    <property type="project" value="UniProtKB-EC"/>
</dbReference>
<dbReference type="InterPro" id="IPR018506">
    <property type="entry name" value="Cyt_B5_heme-BS"/>
</dbReference>
<dbReference type="EC" id="1.1.2.3" evidence="15"/>
<dbReference type="SMART" id="SM01117">
    <property type="entry name" value="Cyt-b5"/>
    <property type="match status" value="1"/>
</dbReference>
<feature type="domain" description="FMN hydroxy acid dehydrogenase" evidence="19">
    <location>
        <begin position="484"/>
        <end position="841"/>
    </location>
</feature>
<dbReference type="PROSITE" id="PS50255">
    <property type="entry name" value="CYTOCHROME_B5_2"/>
    <property type="match status" value="1"/>
</dbReference>
<dbReference type="PANTHER" id="PTHR10578:SF148">
    <property type="entry name" value="L-LACTATE DEHYDROGENASE (CYTOCHROME)"/>
    <property type="match status" value="1"/>
</dbReference>
<comment type="subcellular location">
    <subcellularLocation>
        <location evidence="3">Mitochondrion intermembrane space</location>
    </subcellularLocation>
</comment>
<comment type="similarity">
    <text evidence="14">In the N-terminal section; belongs to the cytochrome b5 family.</text>
</comment>
<keyword evidence="10" id="KW-0408">Iron</keyword>
<comment type="subunit">
    <text evidence="4">Homotetramer.</text>
</comment>
<dbReference type="EMBL" id="SSOP01000037">
    <property type="protein sequence ID" value="KAB5593483.1"/>
    <property type="molecule type" value="Genomic_DNA"/>
</dbReference>
<evidence type="ECO:0000256" key="2">
    <source>
        <dbReference type="ARBA" id="ARBA00001970"/>
    </source>
</evidence>
<dbReference type="SUPFAM" id="SSF55856">
    <property type="entry name" value="Cytochrome b5-like heme/steroid binding domain"/>
    <property type="match status" value="1"/>
</dbReference>
<dbReference type="InterPro" id="IPR037458">
    <property type="entry name" value="L-MDH/L-LDH_FMN-bd"/>
</dbReference>
<dbReference type="OrthoDB" id="1925334at2759"/>
<evidence type="ECO:0000256" key="13">
    <source>
        <dbReference type="ARBA" id="ARBA00061137"/>
    </source>
</evidence>
<reference evidence="20 21" key="1">
    <citation type="journal article" date="2019" name="Fungal Biol. Biotechnol.">
        <title>Draft genome sequence of fastidious pathogen Ceratobasidium theobromae, which causes vascular-streak dieback in Theobroma cacao.</title>
        <authorList>
            <person name="Ali S.S."/>
            <person name="Asman A."/>
            <person name="Shao J."/>
            <person name="Firmansyah A.P."/>
            <person name="Susilo A.W."/>
            <person name="Rosmana A."/>
            <person name="McMahon P."/>
            <person name="Junaid M."/>
            <person name="Guest D."/>
            <person name="Kheng T.Y."/>
            <person name="Meinhardt L.W."/>
            <person name="Bailey B.A."/>
        </authorList>
    </citation>
    <scope>NUCLEOTIDE SEQUENCE [LARGE SCALE GENOMIC DNA]</scope>
    <source>
        <strain evidence="20 21">CT2</strain>
    </source>
</reference>
<dbReference type="FunFam" id="3.10.120.10:FF:000012">
    <property type="entry name" value="Mitochondrial cytochrome b2, putative"/>
    <property type="match status" value="1"/>
</dbReference>
<dbReference type="InterPro" id="IPR001199">
    <property type="entry name" value="Cyt_B5-like_heme/steroid-bd"/>
</dbReference>
<evidence type="ECO:0000256" key="6">
    <source>
        <dbReference type="ARBA" id="ARBA00022630"/>
    </source>
</evidence>
<evidence type="ECO:0000256" key="7">
    <source>
        <dbReference type="ARBA" id="ARBA00022643"/>
    </source>
</evidence>
<comment type="cofactor">
    <cofactor evidence="1">
        <name>FMN</name>
        <dbReference type="ChEBI" id="CHEBI:58210"/>
    </cofactor>
</comment>
<evidence type="ECO:0000256" key="9">
    <source>
        <dbReference type="ARBA" id="ARBA00023002"/>
    </source>
</evidence>
<evidence type="ECO:0000256" key="3">
    <source>
        <dbReference type="ARBA" id="ARBA00004569"/>
    </source>
</evidence>
<evidence type="ECO:0000259" key="18">
    <source>
        <dbReference type="PROSITE" id="PS50255"/>
    </source>
</evidence>
<comment type="similarity">
    <text evidence="13">In the C-terminal section; belongs to the FMN-dependent alpha-hydroxy acid dehydrogenase family.</text>
</comment>
<dbReference type="PROSITE" id="PS00191">
    <property type="entry name" value="CYTOCHROME_B5_1"/>
    <property type="match status" value="1"/>
</dbReference>
<evidence type="ECO:0000256" key="14">
    <source>
        <dbReference type="ARBA" id="ARBA00061589"/>
    </source>
</evidence>
<dbReference type="FunFam" id="3.20.20.70:FF:000062">
    <property type="entry name" value="Cytochrome b2, mitochondrial, putative"/>
    <property type="match status" value="1"/>
</dbReference>
<feature type="domain" description="Cytochrome b5 heme-binding" evidence="18">
    <location>
        <begin position="381"/>
        <end position="458"/>
    </location>
</feature>
<feature type="region of interest" description="Disordered" evidence="17">
    <location>
        <begin position="1"/>
        <end position="22"/>
    </location>
</feature>
<sequence length="873" mass="96302">MIRTMPPAIDAPPPYTKAPLMHSPASSAASSLFSSETLDDHTYKYTSNAVGLNFSQARIEGLRFPAYGRGGIIAGEVSLRSGHVESVSVSLRGEVKTVIESSCKPTLSSTITLLDQNHTLWSNVDDNSVTPRLLPFSLVFPSTVKDQSTSLPPSFVGAITEATIRIRYKLVVTVRRLGWRSNASVETEIFYLPRYVESTAFPSSLVPSPGESELPMESPYDLKIVPLVTTRVISGKPEPSQINAHFAYTPLISLSQSQSAPFNIWLSSSDLPFETLLTLVPHISVRLVRTVSITARGHTTSEETVICQQSARISGVPGKTSSQVLNLDGCMDVPRDVWRSWAVPGAAEISVSIVRLAVLVKAIDKHDTHSTRLGYRIAMPEEMLTAEAVAKHNTRESCWIIVHGHVYDVTEFLDDHPGGSKIILKYAGKDATEEYDPIHPPDAITTNLPKEKHLGKIDPRTITKAIKEMTPEEEARLKRVAQRPPLSECLNLHDFEAIARAVMPVKAWAYYSSAADDEITHRENHAAYQRIWFRPRVLRDVTQYHLIFFWERRLCPPFQTATALGKLGHPEGELNLTRAAAKYGVIQMIPTLASCSFDEIRNAAAPGQVQFMQLYVNKDRAITKRIVQHAEERGIKGLFITVDAPQLGRREKDMRQKFEDAGSEVQRGAPGIDRSQGAARAISSFIDPGLSWRDLDWFKMPIVLKGVQCWEDAVLAAECGCAGIVLSNHGGRQLDTSRSGIEILEEVVSALRERGLFPNPNFEIYIDGGVRRATDVLKAIAMGATAVGVGRPFIYAYSAYGQDGVEAALTILNEEFEMNLRLLGAPTLKDVVPAMVDTSSLKSHIVAVPQDSLYYSNYETLPGARLRETPAKL</sequence>
<dbReference type="InterPro" id="IPR008259">
    <property type="entry name" value="FMN_hydac_DH_AS"/>
</dbReference>
<dbReference type="AlphaFoldDB" id="A0A5N5QPI6"/>
<keyword evidence="8" id="KW-0479">Metal-binding</keyword>
<dbReference type="GO" id="GO:0005758">
    <property type="term" value="C:mitochondrial intermembrane space"/>
    <property type="evidence" value="ECO:0007669"/>
    <property type="project" value="UniProtKB-SubCell"/>
</dbReference>
<dbReference type="CDD" id="cd02922">
    <property type="entry name" value="FCB2_FMN"/>
    <property type="match status" value="1"/>
</dbReference>
<keyword evidence="11" id="KW-0496">Mitochondrion</keyword>
<dbReference type="SUPFAM" id="SSF51395">
    <property type="entry name" value="FMN-linked oxidoreductases"/>
    <property type="match status" value="1"/>
</dbReference>
<comment type="cofactor">
    <cofactor evidence="2">
        <name>heme b</name>
        <dbReference type="ChEBI" id="CHEBI:60344"/>
    </cofactor>
</comment>
<proteinExistence type="inferred from homology"/>
<organism evidence="20 21">
    <name type="scientific">Ceratobasidium theobromae</name>
    <dbReference type="NCBI Taxonomy" id="1582974"/>
    <lineage>
        <taxon>Eukaryota</taxon>
        <taxon>Fungi</taxon>
        <taxon>Dikarya</taxon>
        <taxon>Basidiomycota</taxon>
        <taxon>Agaricomycotina</taxon>
        <taxon>Agaricomycetes</taxon>
        <taxon>Cantharellales</taxon>
        <taxon>Ceratobasidiaceae</taxon>
        <taxon>Ceratobasidium</taxon>
    </lineage>
</organism>
<dbReference type="GO" id="GO:0020037">
    <property type="term" value="F:heme binding"/>
    <property type="evidence" value="ECO:0007669"/>
    <property type="project" value="InterPro"/>
</dbReference>
<keyword evidence="7" id="KW-0288">FMN</keyword>
<evidence type="ECO:0000256" key="12">
    <source>
        <dbReference type="ARBA" id="ARBA00052399"/>
    </source>
</evidence>
<gene>
    <name evidence="20" type="ORF">CTheo_3117</name>
</gene>
<keyword evidence="5" id="KW-0349">Heme</keyword>
<accession>A0A5N5QPI6</accession>
<keyword evidence="6" id="KW-0285">Flavoprotein</keyword>
<dbReference type="Pfam" id="PF00173">
    <property type="entry name" value="Cyt-b5"/>
    <property type="match status" value="1"/>
</dbReference>
<dbReference type="PANTHER" id="PTHR10578">
    <property type="entry name" value="S -2-HYDROXY-ACID OXIDASE-RELATED"/>
    <property type="match status" value="1"/>
</dbReference>
<comment type="caution">
    <text evidence="20">The sequence shown here is derived from an EMBL/GenBank/DDBJ whole genome shotgun (WGS) entry which is preliminary data.</text>
</comment>
<dbReference type="Proteomes" id="UP000383932">
    <property type="component" value="Unassembled WGS sequence"/>
</dbReference>
<dbReference type="Pfam" id="PF01070">
    <property type="entry name" value="FMN_dh"/>
    <property type="match status" value="1"/>
</dbReference>
<name>A0A5N5QPI6_9AGAM</name>
<dbReference type="GO" id="GO:0006089">
    <property type="term" value="P:lactate metabolic process"/>
    <property type="evidence" value="ECO:0007669"/>
    <property type="project" value="TreeGrafter"/>
</dbReference>
<dbReference type="InterPro" id="IPR036400">
    <property type="entry name" value="Cyt_B5-like_heme/steroid_sf"/>
</dbReference>
<evidence type="ECO:0000256" key="4">
    <source>
        <dbReference type="ARBA" id="ARBA00011881"/>
    </source>
</evidence>
<evidence type="ECO:0000259" key="19">
    <source>
        <dbReference type="PROSITE" id="PS51349"/>
    </source>
</evidence>
<evidence type="ECO:0000256" key="17">
    <source>
        <dbReference type="SAM" id="MobiDB-lite"/>
    </source>
</evidence>